<evidence type="ECO:0000256" key="10">
    <source>
        <dbReference type="ARBA" id="ARBA00023062"/>
    </source>
</evidence>
<feature type="active site" evidence="19">
    <location>
        <position position="837"/>
    </location>
</feature>
<dbReference type="NCBIfam" id="NF008869">
    <property type="entry name" value="PRK11904.1"/>
    <property type="match status" value="1"/>
</dbReference>
<keyword evidence="10 18" id="KW-0642">Proline metabolism</keyword>
<dbReference type="InterPro" id="IPR025703">
    <property type="entry name" value="Bifunct_PutA"/>
</dbReference>
<dbReference type="PIRSF" id="PIRSF000197">
    <property type="entry name" value="Bifunct_PutA"/>
    <property type="match status" value="1"/>
</dbReference>
<dbReference type="GO" id="GO:0003700">
    <property type="term" value="F:DNA-binding transcription factor activity"/>
    <property type="evidence" value="ECO:0007669"/>
    <property type="project" value="InterPro"/>
</dbReference>
<dbReference type="InterPro" id="IPR016160">
    <property type="entry name" value="Ald_DH_CS_CYS"/>
</dbReference>
<evidence type="ECO:0000259" key="23">
    <source>
        <dbReference type="Pfam" id="PF18327"/>
    </source>
</evidence>
<feature type="domain" description="Aldehyde dehydrogenase" evidence="20">
    <location>
        <begin position="1073"/>
        <end position="1294"/>
    </location>
</feature>
<dbReference type="Proteomes" id="UP000029672">
    <property type="component" value="Chromosome"/>
</dbReference>
<dbReference type="NCBIfam" id="TIGR01238">
    <property type="entry name" value="D1pyr5carbox3"/>
    <property type="match status" value="1"/>
</dbReference>
<feature type="domain" description="Proline dehydrogenase" evidence="21">
    <location>
        <begin position="195"/>
        <end position="485"/>
    </location>
</feature>
<dbReference type="InterPro" id="IPR016161">
    <property type="entry name" value="Ald_DH/histidinol_DH"/>
</dbReference>
<dbReference type="InterPro" id="IPR041349">
    <property type="entry name" value="PRODH"/>
</dbReference>
<evidence type="ECO:0000256" key="8">
    <source>
        <dbReference type="ARBA" id="ARBA00023015"/>
    </source>
</evidence>
<dbReference type="InterPro" id="IPR016163">
    <property type="entry name" value="Ald_DH_C"/>
</dbReference>
<feature type="domain" description="Aldehyde dehydrogenase" evidence="20">
    <location>
        <begin position="571"/>
        <end position="1024"/>
    </location>
</feature>
<keyword evidence="6 18" id="KW-0274">FAD</keyword>
<dbReference type="SUPFAM" id="SSF53720">
    <property type="entry name" value="ALDH-like"/>
    <property type="match status" value="2"/>
</dbReference>
<dbReference type="FunFam" id="3.20.20.220:FF:000004">
    <property type="entry name" value="Bifunctional protein PutA"/>
    <property type="match status" value="1"/>
</dbReference>
<evidence type="ECO:0000259" key="21">
    <source>
        <dbReference type="Pfam" id="PF01619"/>
    </source>
</evidence>
<evidence type="ECO:0000256" key="5">
    <source>
        <dbReference type="ARBA" id="ARBA00022630"/>
    </source>
</evidence>
<keyword evidence="11 18" id="KW-0238">DNA-binding</keyword>
<evidence type="ECO:0000256" key="17">
    <source>
        <dbReference type="ARBA" id="ARBA00060911"/>
    </source>
</evidence>
<dbReference type="OrthoDB" id="9768731at2"/>
<comment type="function">
    <text evidence="18">Oxidizes proline to glutamate for use as a carbon and nitrogen source.</text>
</comment>
<evidence type="ECO:0000256" key="14">
    <source>
        <dbReference type="ARBA" id="ARBA00048142"/>
    </source>
</evidence>
<dbReference type="Gene3D" id="3.40.605.10">
    <property type="entry name" value="Aldehyde Dehydrogenase, Chain A, domain 1"/>
    <property type="match status" value="2"/>
</dbReference>
<dbReference type="InterPro" id="IPR002872">
    <property type="entry name" value="Proline_DH_dom"/>
</dbReference>
<evidence type="ECO:0000256" key="18">
    <source>
        <dbReference type="PIRNR" id="PIRNR000197"/>
    </source>
</evidence>
<evidence type="ECO:0000256" key="11">
    <source>
        <dbReference type="ARBA" id="ARBA00023125"/>
    </source>
</evidence>
<evidence type="ECO:0000256" key="6">
    <source>
        <dbReference type="ARBA" id="ARBA00022827"/>
    </source>
</evidence>
<comment type="catalytic activity">
    <reaction evidence="15 18">
        <text>L-proline + a quinone = (S)-1-pyrroline-5-carboxylate + a quinol + H(+)</text>
        <dbReference type="Rhea" id="RHEA:23784"/>
        <dbReference type="ChEBI" id="CHEBI:15378"/>
        <dbReference type="ChEBI" id="CHEBI:17388"/>
        <dbReference type="ChEBI" id="CHEBI:24646"/>
        <dbReference type="ChEBI" id="CHEBI:60039"/>
        <dbReference type="ChEBI" id="CHEBI:132124"/>
        <dbReference type="EC" id="1.5.5.2"/>
    </reaction>
</comment>
<reference evidence="24 25" key="1">
    <citation type="submission" date="2014-10" db="EMBL/GenBank/DDBJ databases">
        <title>Whole genome sequence of Francisella endociliophora strain FSC1006, isolated from a laboratory culture of the marine ciliate Euplotes raikovi.</title>
        <authorList>
            <person name="Granberg M."/>
            <person name="Backman S."/>
            <person name="Lundmark E."/>
            <person name="Nilsson E."/>
            <person name="Karlsson E."/>
            <person name="Thelaus J."/>
            <person name="Ohrman C."/>
            <person name="Larkeryd A."/>
            <person name="Stenberg P."/>
        </authorList>
    </citation>
    <scope>NUCLEOTIDE SEQUENCE [LARGE SCALE GENOMIC DNA]</scope>
    <source>
        <strain evidence="24 25">FSC1006</strain>
    </source>
</reference>
<dbReference type="eggNOG" id="COG1012">
    <property type="taxonomic scope" value="Bacteria"/>
</dbReference>
<keyword evidence="12 18" id="KW-0804">Transcription</keyword>
<dbReference type="GO" id="GO:0009898">
    <property type="term" value="C:cytoplasmic side of plasma membrane"/>
    <property type="evidence" value="ECO:0007669"/>
    <property type="project" value="TreeGrafter"/>
</dbReference>
<dbReference type="eggNOG" id="COG0506">
    <property type="taxonomic scope" value="Bacteria"/>
</dbReference>
<gene>
    <name evidence="24" type="ORF">LO80_00445</name>
</gene>
<keyword evidence="4 18" id="KW-0678">Repressor</keyword>
<dbReference type="InterPro" id="IPR005933">
    <property type="entry name" value="PutA_C"/>
</dbReference>
<organism evidence="24 25">
    <name type="scientific">Candidatus Francisella endociliophora</name>
    <dbReference type="NCBI Taxonomy" id="653937"/>
    <lineage>
        <taxon>Bacteria</taxon>
        <taxon>Pseudomonadati</taxon>
        <taxon>Pseudomonadota</taxon>
        <taxon>Gammaproteobacteria</taxon>
        <taxon>Thiotrichales</taxon>
        <taxon>Francisellaceae</taxon>
        <taxon>Francisella</taxon>
    </lineage>
</organism>
<dbReference type="InterPro" id="IPR024089">
    <property type="entry name" value="PRODH_PutA_dom_I/II"/>
</dbReference>
<dbReference type="RefSeq" id="WP_040007557.1">
    <property type="nucleotide sequence ID" value="NZ_CP009574.1"/>
</dbReference>
<dbReference type="FunFam" id="3.40.309.10:FF:000005">
    <property type="entry name" value="1-pyrroline-5-carboxylate dehydrogenase 1"/>
    <property type="match status" value="1"/>
</dbReference>
<dbReference type="GO" id="GO:0003677">
    <property type="term" value="F:DNA binding"/>
    <property type="evidence" value="ECO:0007669"/>
    <property type="project" value="UniProtKB-KW"/>
</dbReference>
<dbReference type="HOGENOM" id="CLU_005682_1_1_6"/>
<dbReference type="STRING" id="1547445.LO80_00445"/>
<dbReference type="Gene3D" id="1.20.5.550">
    <property type="entry name" value="Single Helix bin"/>
    <property type="match status" value="1"/>
</dbReference>
<keyword evidence="13" id="KW-0511">Multifunctional enzyme</keyword>
<evidence type="ECO:0000256" key="2">
    <source>
        <dbReference type="ARBA" id="ARBA00004739"/>
    </source>
</evidence>
<comment type="cofactor">
    <cofactor evidence="1 18">
        <name>FAD</name>
        <dbReference type="ChEBI" id="CHEBI:57692"/>
    </cofactor>
</comment>
<dbReference type="EC" id="1.2.1.88" evidence="18"/>
<sequence>MNELLNHTGKYPISNEIMNISNYWITNEKEVVTGLVEKAQISDSQQKNVRERAYKLVAQVRKNRLKKSGIDAFMIEYDLSSEEGIVLMCLAEALLRVPDKYTIDLLIKDKLTSAAWREHVGMEKHLFVNAATWSLMLTGKILKDSRGSYRKVFQNFIKKSSEPVIRKAMKQAMKIVGKQYVLGETIQEALKVSQIKVAKGYSYSYDMLGEAAMTMEDAEYYYNQYLDATEELAKYATNTEIKKNPGISVKLSALHPRYEVAKHQRVHEEIYPKLLKLTQLAKQYNIGMNIDAEETERLQISLELVERLAHEPSLEGFDGIGIVVQAYQKRAPYVLDYLAKLAKKTNRRFMVRLVKGAYWDAEIKHAQEHGLDGYPVFTRKYHTDVSYQACVKQLFDNNEYIYPQFATHNAQTVAVVTELANGNKDFEFQCLHGMGDPLYDNIVGKEGYEGIPCRIYAPVGGHKHLLAYLVRRLLENGANSSFVNRIVDENLPIEDLIEDPVKKTIANGCGQHSNIPYPKDIVAPRLNSQGHNVNDFATLDDMYNVIERYTLRNDYEALPIVTGVSFDKDSAKDVTNPNNNKVIGSVINADFDVAKKAMSNAEEAFIEWNATAASKRADILEKFADLLEVNTNKLIAIAMIEAGKTLTNGIDEVREAVDFCRYYAAQARREFNGPIKLSSLPESLRQIEFKGRGPVICISPWNFPLAIYLGQVTAALAAGNTVVAKPAGQTPIIAYTATKLLFEAGLPENVLQFVPGSGRVLGNALIKGSDCKGVIFTGSTEVAADINQNLARKDSEMIPFIAETGGQNAMIVDSSSLPEQVTADVMRSAFDSAGQRCSALRVLCLQEEIADSYIKMIVGAMKELKVGDSKYIDTDVGPVIDKAAADDLNKYIEDKKKVFKLVYQAEPTEETKKGTFVMPTAFEIESLSDMGREQFGPILHIVRFKANKLSELIKDINSTGYGLTAGVHSRINEVMNYVKNNIKAGNVYVNRNIVGAVVGVQPFGGQGKSGTGPKAGGPYYMHRLANETLSNIDNVEEKYSAEKIAEYTKKTSELIKDKYSVSSIVHGIEAKECKFNNLKSADEKVIGKLCCASVNSVDKAIKIANKEFEIWNSINATHRAELVEKFINLLEEERNLIASSLVVESNVSIENAQIQIDKTIEQATYYCLQAKREFSEPQLLPGPTGEIDELSLKGRGVAVSMCSSSDLLVRFVGQVVASLLAGNTVVAKPAYTGNLTAYHITKLMHKAGISPNAVHLVLSDEEEITSALLFNSKVALVAFSGSVTAVKQVHQALALRRGAIIPFVAETVANDGRCTNLAIETVSPLYLRRFVVEKTVSVDTTASGGNASLMSLEE</sequence>
<dbReference type="Gene3D" id="3.40.309.10">
    <property type="entry name" value="Aldehyde Dehydrogenase, Chain A, domain 2"/>
    <property type="match status" value="1"/>
</dbReference>
<keyword evidence="9 18" id="KW-0520">NAD</keyword>
<evidence type="ECO:0000256" key="4">
    <source>
        <dbReference type="ARBA" id="ARBA00022491"/>
    </source>
</evidence>
<comment type="similarity">
    <text evidence="17 18">In the C-terminal section; belongs to the aldehyde dehydrogenase family.</text>
</comment>
<dbReference type="Pfam" id="PF01619">
    <property type="entry name" value="Pro_dh"/>
    <property type="match status" value="1"/>
</dbReference>
<feature type="domain" description="Proline dehydrogenase PutA" evidence="22">
    <location>
        <begin position="70"/>
        <end position="180"/>
    </location>
</feature>
<dbReference type="InterPro" id="IPR016162">
    <property type="entry name" value="Ald_DH_N"/>
</dbReference>
<comment type="similarity">
    <text evidence="16 18">In the N-terminal section; belongs to the proline dehydrogenase family.</text>
</comment>
<dbReference type="PROSITE" id="PS00070">
    <property type="entry name" value="ALDEHYDE_DEHYDR_CYS"/>
    <property type="match status" value="1"/>
</dbReference>
<evidence type="ECO:0000256" key="19">
    <source>
        <dbReference type="PIRSR" id="PIRSR000197-1"/>
    </source>
</evidence>
<dbReference type="eggNOG" id="COG4230">
    <property type="taxonomic scope" value="Bacteria"/>
</dbReference>
<dbReference type="Pfam" id="PF18327">
    <property type="entry name" value="PRODH"/>
    <property type="match status" value="1"/>
</dbReference>
<dbReference type="Gene3D" id="3.20.20.220">
    <property type="match status" value="1"/>
</dbReference>
<evidence type="ECO:0000256" key="1">
    <source>
        <dbReference type="ARBA" id="ARBA00001974"/>
    </source>
</evidence>
<comment type="pathway">
    <text evidence="3 18">Amino-acid degradation; L-proline degradation into L-glutamate; L-glutamate from L-proline: step 2/2.</text>
</comment>
<dbReference type="GO" id="GO:0004657">
    <property type="term" value="F:proline dehydrogenase activity"/>
    <property type="evidence" value="ECO:0007669"/>
    <property type="project" value="UniProtKB-UniRule"/>
</dbReference>
<proteinExistence type="inferred from homology"/>
<evidence type="ECO:0000313" key="24">
    <source>
        <dbReference type="EMBL" id="AIT08590.1"/>
    </source>
</evidence>
<dbReference type="KEGG" id="frf:LO80_00445"/>
<evidence type="ECO:0000259" key="22">
    <source>
        <dbReference type="Pfam" id="PF14850"/>
    </source>
</evidence>
<dbReference type="GO" id="GO:0010133">
    <property type="term" value="P:L-proline catabolic process to L-glutamate"/>
    <property type="evidence" value="ECO:0007669"/>
    <property type="project" value="UniProtKB-UniRule"/>
</dbReference>
<dbReference type="InterPro" id="IPR024082">
    <property type="entry name" value="PRODH_PutA_dom_II"/>
</dbReference>
<keyword evidence="5 18" id="KW-0285">Flavoprotein</keyword>
<evidence type="ECO:0000256" key="12">
    <source>
        <dbReference type="ARBA" id="ARBA00023163"/>
    </source>
</evidence>
<dbReference type="EC" id="1.5.5.2" evidence="18"/>
<accession>A0A097ELZ7</accession>
<dbReference type="Pfam" id="PF00171">
    <property type="entry name" value="Aldedh"/>
    <property type="match status" value="2"/>
</dbReference>
<dbReference type="SUPFAM" id="SSF51730">
    <property type="entry name" value="FAD-linked oxidoreductase"/>
    <property type="match status" value="1"/>
</dbReference>
<dbReference type="SUPFAM" id="SSF81935">
    <property type="entry name" value="N-terminal domain of bifunctional PutA protein"/>
    <property type="match status" value="1"/>
</dbReference>
<keyword evidence="25" id="KW-1185">Reference proteome</keyword>
<dbReference type="GO" id="GO:0003842">
    <property type="term" value="F:L-glutamate gamma-semialdehyde dehydrogenase activity"/>
    <property type="evidence" value="ECO:0007669"/>
    <property type="project" value="UniProtKB-UniRule"/>
</dbReference>
<feature type="domain" description="Proline utilization A proline dehydrogenase N-terminal" evidence="23">
    <location>
        <begin position="20"/>
        <end position="61"/>
    </location>
</feature>
<evidence type="ECO:0000313" key="25">
    <source>
        <dbReference type="Proteomes" id="UP000029672"/>
    </source>
</evidence>
<dbReference type="CDD" id="cd07125">
    <property type="entry name" value="ALDH_PutA-P5CDH"/>
    <property type="match status" value="1"/>
</dbReference>
<evidence type="ECO:0000256" key="9">
    <source>
        <dbReference type="ARBA" id="ARBA00023027"/>
    </source>
</evidence>
<dbReference type="InterPro" id="IPR050485">
    <property type="entry name" value="Proline_metab_enzyme"/>
</dbReference>
<keyword evidence="7 18" id="KW-0560">Oxidoreductase</keyword>
<dbReference type="PANTHER" id="PTHR42862">
    <property type="entry name" value="DELTA-1-PYRROLINE-5-CARBOXYLATE DEHYDROGENASE 1, ISOFORM A-RELATED"/>
    <property type="match status" value="1"/>
</dbReference>
<evidence type="ECO:0000256" key="3">
    <source>
        <dbReference type="ARBA" id="ARBA00004786"/>
    </source>
</evidence>
<feature type="active site" evidence="19">
    <location>
        <position position="803"/>
    </location>
</feature>
<comment type="pathway">
    <text evidence="2 18">Amino-acid degradation; L-proline degradation into L-glutamate; L-glutamate from L-proline: step 1/2.</text>
</comment>
<dbReference type="InterPro" id="IPR029041">
    <property type="entry name" value="FAD-linked_oxidoreductase-like"/>
</dbReference>
<protein>
    <recommendedName>
        <fullName evidence="18">Bifunctional protein PutA</fullName>
    </recommendedName>
    <domain>
        <recommendedName>
            <fullName evidence="18">Proline dehydrogenase</fullName>
            <ecNumber evidence="18">1.5.5.2</ecNumber>
        </recommendedName>
        <alternativeName>
            <fullName evidence="18">Proline oxidase</fullName>
        </alternativeName>
    </domain>
    <domain>
        <recommendedName>
            <fullName evidence="18">Delta-1-pyrroline-5-carboxylate dehydrogenase</fullName>
            <shortName evidence="18">P5C dehydrogenase</shortName>
            <ecNumber evidence="18">1.2.1.88</ecNumber>
        </recommendedName>
        <alternativeName>
            <fullName evidence="18">L-glutamate gamma-semialdehyde dehydrogenase</fullName>
        </alternativeName>
    </domain>
</protein>
<name>A0A097ELZ7_9GAMM</name>
<dbReference type="EMBL" id="CP009574">
    <property type="protein sequence ID" value="AIT08590.1"/>
    <property type="molecule type" value="Genomic_DNA"/>
</dbReference>
<comment type="catalytic activity">
    <reaction evidence="14 18">
        <text>L-glutamate 5-semialdehyde + NAD(+) + H2O = L-glutamate + NADH + 2 H(+)</text>
        <dbReference type="Rhea" id="RHEA:30235"/>
        <dbReference type="ChEBI" id="CHEBI:15377"/>
        <dbReference type="ChEBI" id="CHEBI:15378"/>
        <dbReference type="ChEBI" id="CHEBI:29985"/>
        <dbReference type="ChEBI" id="CHEBI:57540"/>
        <dbReference type="ChEBI" id="CHEBI:57945"/>
        <dbReference type="ChEBI" id="CHEBI:58066"/>
        <dbReference type="EC" id="1.2.1.88"/>
    </reaction>
</comment>
<evidence type="ECO:0000256" key="13">
    <source>
        <dbReference type="ARBA" id="ARBA00023268"/>
    </source>
</evidence>
<evidence type="ECO:0000256" key="16">
    <source>
        <dbReference type="ARBA" id="ARBA00060889"/>
    </source>
</evidence>
<evidence type="ECO:0000259" key="20">
    <source>
        <dbReference type="Pfam" id="PF00171"/>
    </source>
</evidence>
<keyword evidence="8 18" id="KW-0805">Transcription regulation</keyword>
<evidence type="ECO:0000256" key="7">
    <source>
        <dbReference type="ARBA" id="ARBA00023002"/>
    </source>
</evidence>
<dbReference type="PANTHER" id="PTHR42862:SF1">
    <property type="entry name" value="DELTA-1-PYRROLINE-5-CARBOXYLATE DEHYDROGENASE 2, ISOFORM A-RELATED"/>
    <property type="match status" value="1"/>
</dbReference>
<dbReference type="InterPro" id="IPR024090">
    <property type="entry name" value="PRODH_PutA_dom_I"/>
</dbReference>
<dbReference type="UniPathway" id="UPA00261">
    <property type="reaction ID" value="UER00373"/>
</dbReference>
<dbReference type="InterPro" id="IPR015590">
    <property type="entry name" value="Aldehyde_DH_dom"/>
</dbReference>
<dbReference type="Pfam" id="PF14850">
    <property type="entry name" value="Pro_dh-DNA_bdg"/>
    <property type="match status" value="1"/>
</dbReference>
<evidence type="ECO:0000256" key="15">
    <source>
        <dbReference type="ARBA" id="ARBA00048779"/>
    </source>
</evidence>
<dbReference type="Gene3D" id="1.20.5.460">
    <property type="entry name" value="Single helix bin"/>
    <property type="match status" value="1"/>
</dbReference>